<name>T1J7S9_STRMM</name>
<accession>T1J7S9</accession>
<dbReference type="eggNOG" id="KOG4413">
    <property type="taxonomic scope" value="Eukaryota"/>
</dbReference>
<dbReference type="EnsemblMetazoa" id="SMAR009734-RA">
    <property type="protein sequence ID" value="SMAR009734-PA"/>
    <property type="gene ID" value="SMAR009734"/>
</dbReference>
<comment type="similarity">
    <text evidence="1">Belongs to the proteasome subunit S5B/HSM3 family.</text>
</comment>
<dbReference type="InterPro" id="IPR016024">
    <property type="entry name" value="ARM-type_fold"/>
</dbReference>
<dbReference type="PANTHER" id="PTHR13554:SF10">
    <property type="entry name" value="26S PROTEASOME NON-ATPASE REGULATORY SUBUNIT 5"/>
    <property type="match status" value="1"/>
</dbReference>
<protein>
    <recommendedName>
        <fullName evidence="2">26S proteasome non-ATPase regulatory subunit 5</fullName>
    </recommendedName>
</protein>
<reference evidence="4" key="1">
    <citation type="submission" date="2011-05" db="EMBL/GenBank/DDBJ databases">
        <authorList>
            <person name="Richards S.R."/>
            <person name="Qu J."/>
            <person name="Jiang H."/>
            <person name="Jhangiani S.N."/>
            <person name="Agravi P."/>
            <person name="Goodspeed R."/>
            <person name="Gross S."/>
            <person name="Mandapat C."/>
            <person name="Jackson L."/>
            <person name="Mathew T."/>
            <person name="Pu L."/>
            <person name="Thornton R."/>
            <person name="Saada N."/>
            <person name="Wilczek-Boney K.B."/>
            <person name="Lee S."/>
            <person name="Kovar C."/>
            <person name="Wu Y."/>
            <person name="Scherer S.E."/>
            <person name="Worley K.C."/>
            <person name="Muzny D.M."/>
            <person name="Gibbs R."/>
        </authorList>
    </citation>
    <scope>NUCLEOTIDE SEQUENCE</scope>
    <source>
        <strain evidence="4">Brora</strain>
    </source>
</reference>
<sequence>MAGSLDALADLLSRLRIDGDAVLILKELKTALLSLPIDDLEGLTRNVSLAPVFDRLNSSDKQQIGLACDLLTSMLTSLPPNCIMPQFQTELHRGLLHPEPFVKEMVLKQIKRCVQQQAFLDNGRDIAMITVRLIGDDNLSVAKHASEVVVDLNKTVTGFNLIFAPSVVCQMKDLLAKNDTVRFRMHEVIVKIATHSTQGLTKCEEWDLLSYILNEYQLNDILIQLNCLELLSDLAMAEHSLYFLETKGVINDLEKLLQQESMNGVSGFLLPGLIKFFGNMAHVRPKEVCEKHPSFINMLFKFIDSNDHTLLLIAIETVSMIGATVDGKITLEKMREMMKNYTKKLGTAIVNAPSELRVKAMNAASILLDLKVQDQTTDMLSLTELWFSWLASEPMQLLLNLCRQPFADIRCAALGILRSLAHQSWGQQKMSLYPGFLEYILDRNTEGDKEGKDLKFEIISILVSSPTSQEIFGTNGMLKLKEYYKQGPYYVFAHAEVAVDGAS</sequence>
<dbReference type="STRING" id="126957.T1J7S9"/>
<dbReference type="PANTHER" id="PTHR13554">
    <property type="entry name" value="26S PROTEASOME NON-ATPASE REGULATORY SUBUNIT 5-RELATED"/>
    <property type="match status" value="1"/>
</dbReference>
<keyword evidence="4" id="KW-1185">Reference proteome</keyword>
<proteinExistence type="inferred from homology"/>
<dbReference type="InterPro" id="IPR011989">
    <property type="entry name" value="ARM-like"/>
</dbReference>
<dbReference type="GO" id="GO:0005829">
    <property type="term" value="C:cytosol"/>
    <property type="evidence" value="ECO:0007669"/>
    <property type="project" value="TreeGrafter"/>
</dbReference>
<organism evidence="3 4">
    <name type="scientific">Strigamia maritima</name>
    <name type="common">European centipede</name>
    <name type="synonym">Geophilus maritimus</name>
    <dbReference type="NCBI Taxonomy" id="126957"/>
    <lineage>
        <taxon>Eukaryota</taxon>
        <taxon>Metazoa</taxon>
        <taxon>Ecdysozoa</taxon>
        <taxon>Arthropoda</taxon>
        <taxon>Myriapoda</taxon>
        <taxon>Chilopoda</taxon>
        <taxon>Pleurostigmophora</taxon>
        <taxon>Geophilomorpha</taxon>
        <taxon>Linotaeniidae</taxon>
        <taxon>Strigamia</taxon>
    </lineage>
</organism>
<reference evidence="3" key="2">
    <citation type="submission" date="2015-02" db="UniProtKB">
        <authorList>
            <consortium name="EnsemblMetazoa"/>
        </authorList>
    </citation>
    <scope>IDENTIFICATION</scope>
</reference>
<dbReference type="PhylomeDB" id="T1J7S9"/>
<dbReference type="OMA" id="WGQEYIS"/>
<dbReference type="GO" id="GO:0043248">
    <property type="term" value="P:proteasome assembly"/>
    <property type="evidence" value="ECO:0007669"/>
    <property type="project" value="InterPro"/>
</dbReference>
<dbReference type="HOGENOM" id="CLU_043710_0_0_1"/>
<dbReference type="SUPFAM" id="SSF48371">
    <property type="entry name" value="ARM repeat"/>
    <property type="match status" value="1"/>
</dbReference>
<evidence type="ECO:0000313" key="4">
    <source>
        <dbReference type="Proteomes" id="UP000014500"/>
    </source>
</evidence>
<evidence type="ECO:0000256" key="2">
    <source>
        <dbReference type="ARBA" id="ARBA00014933"/>
    </source>
</evidence>
<dbReference type="InterPro" id="IPR019538">
    <property type="entry name" value="PSMD5"/>
</dbReference>
<dbReference type="Pfam" id="PF10508">
    <property type="entry name" value="Proteasom_PSMB"/>
    <property type="match status" value="1"/>
</dbReference>
<dbReference type="EMBL" id="JH431939">
    <property type="status" value="NOT_ANNOTATED_CDS"/>
    <property type="molecule type" value="Genomic_DNA"/>
</dbReference>
<dbReference type="AlphaFoldDB" id="T1J7S9"/>
<evidence type="ECO:0000313" key="3">
    <source>
        <dbReference type="EnsemblMetazoa" id="SMAR009734-PA"/>
    </source>
</evidence>
<evidence type="ECO:0000256" key="1">
    <source>
        <dbReference type="ARBA" id="ARBA00006823"/>
    </source>
</evidence>
<dbReference type="Gene3D" id="1.25.10.10">
    <property type="entry name" value="Leucine-rich Repeat Variant"/>
    <property type="match status" value="2"/>
</dbReference>
<dbReference type="Proteomes" id="UP000014500">
    <property type="component" value="Unassembled WGS sequence"/>
</dbReference>